<sequence>MGGDLNLKKSWHPHLMSNQKRVWEEEKKALDERKRIDQMKKEREEERAIQDLQAMQEAAGGKKRLNRVDWMYSGPSSGETGTTEEKEAFLLGKRRIDNLLKSAETEKLKKGAGEESFAVAQNANPVRDMASKIREDPMLAIKKQEQAALESIASDPVKRRQKLAAMQSSADQLEEDRKKRLAAIEAREEAERIADDKRRSDKGRFVSGLHRQAQDTIGLGERLQRNRAGLERLEAY</sequence>
<evidence type="ECO:0000256" key="1">
    <source>
        <dbReference type="ARBA" id="ARBA00004123"/>
    </source>
</evidence>
<gene>
    <name evidence="10" type="ORF">K490DRAFT_34031</name>
</gene>
<dbReference type="OrthoDB" id="21123at2759"/>
<dbReference type="InterPro" id="IPR022209">
    <property type="entry name" value="CWC25"/>
</dbReference>
<feature type="compositionally biased region" description="Basic and acidic residues" evidence="8">
    <location>
        <begin position="190"/>
        <end position="204"/>
    </location>
</feature>
<keyword evidence="3" id="KW-0507">mRNA processing</keyword>
<keyword evidence="4" id="KW-0747">Spliceosome</keyword>
<keyword evidence="5" id="KW-0175">Coiled coil</keyword>
<dbReference type="Proteomes" id="UP000799776">
    <property type="component" value="Unassembled WGS sequence"/>
</dbReference>
<dbReference type="AlphaFoldDB" id="A0A9P4LZE0"/>
<dbReference type="PANTHER" id="PTHR16196">
    <property type="entry name" value="CELL CYCLE CONTROL PROTEIN CWF25"/>
    <property type="match status" value="1"/>
</dbReference>
<keyword evidence="6" id="KW-0508">mRNA splicing</keyword>
<dbReference type="GO" id="GO:0000398">
    <property type="term" value="P:mRNA splicing, via spliceosome"/>
    <property type="evidence" value="ECO:0007669"/>
    <property type="project" value="TreeGrafter"/>
</dbReference>
<keyword evidence="11" id="KW-1185">Reference proteome</keyword>
<accession>A0A9P4LZE0</accession>
<feature type="region of interest" description="Disordered" evidence="8">
    <location>
        <begin position="190"/>
        <end position="211"/>
    </location>
</feature>
<comment type="caution">
    <text evidence="10">The sequence shown here is derived from an EMBL/GenBank/DDBJ whole genome shotgun (WGS) entry which is preliminary data.</text>
</comment>
<protein>
    <submittedName>
        <fullName evidence="10">Pre-mRNA-splicing factor CWC25</fullName>
    </submittedName>
</protein>
<dbReference type="EMBL" id="ML978712">
    <property type="protein sequence ID" value="KAF2091288.1"/>
    <property type="molecule type" value="Genomic_DNA"/>
</dbReference>
<keyword evidence="7" id="KW-0539">Nucleus</keyword>
<evidence type="ECO:0000256" key="6">
    <source>
        <dbReference type="ARBA" id="ARBA00023187"/>
    </source>
</evidence>
<dbReference type="InterPro" id="IPR051376">
    <property type="entry name" value="CWC25_splicing_factor"/>
</dbReference>
<evidence type="ECO:0000256" key="3">
    <source>
        <dbReference type="ARBA" id="ARBA00022664"/>
    </source>
</evidence>
<evidence type="ECO:0000313" key="11">
    <source>
        <dbReference type="Proteomes" id="UP000799776"/>
    </source>
</evidence>
<evidence type="ECO:0000259" key="9">
    <source>
        <dbReference type="SMART" id="SM01083"/>
    </source>
</evidence>
<dbReference type="Pfam" id="PF10197">
    <property type="entry name" value="Cir_N"/>
    <property type="match status" value="1"/>
</dbReference>
<evidence type="ECO:0000256" key="7">
    <source>
        <dbReference type="ARBA" id="ARBA00023242"/>
    </source>
</evidence>
<evidence type="ECO:0000313" key="10">
    <source>
        <dbReference type="EMBL" id="KAF2091288.1"/>
    </source>
</evidence>
<dbReference type="PANTHER" id="PTHR16196:SF0">
    <property type="entry name" value="PRE-MRNA-SPLICING FACTOR CWC25 HOMOLOG"/>
    <property type="match status" value="1"/>
</dbReference>
<comment type="similarity">
    <text evidence="2">Belongs to the CWC25 family.</text>
</comment>
<reference evidence="10" key="1">
    <citation type="journal article" date="2020" name="Stud. Mycol.">
        <title>101 Dothideomycetes genomes: a test case for predicting lifestyles and emergence of pathogens.</title>
        <authorList>
            <person name="Haridas S."/>
            <person name="Albert R."/>
            <person name="Binder M."/>
            <person name="Bloem J."/>
            <person name="Labutti K."/>
            <person name="Salamov A."/>
            <person name="Andreopoulos B."/>
            <person name="Baker S."/>
            <person name="Barry K."/>
            <person name="Bills G."/>
            <person name="Bluhm B."/>
            <person name="Cannon C."/>
            <person name="Castanera R."/>
            <person name="Culley D."/>
            <person name="Daum C."/>
            <person name="Ezra D."/>
            <person name="Gonzalez J."/>
            <person name="Henrissat B."/>
            <person name="Kuo A."/>
            <person name="Liang C."/>
            <person name="Lipzen A."/>
            <person name="Lutzoni F."/>
            <person name="Magnuson J."/>
            <person name="Mondo S."/>
            <person name="Nolan M."/>
            <person name="Ohm R."/>
            <person name="Pangilinan J."/>
            <person name="Park H.-J."/>
            <person name="Ramirez L."/>
            <person name="Alfaro M."/>
            <person name="Sun H."/>
            <person name="Tritt A."/>
            <person name="Yoshinaga Y."/>
            <person name="Zwiers L.-H."/>
            <person name="Turgeon B."/>
            <person name="Goodwin S."/>
            <person name="Spatafora J."/>
            <person name="Crous P."/>
            <person name="Grigoriev I."/>
        </authorList>
    </citation>
    <scope>NUCLEOTIDE SEQUENCE</scope>
    <source>
        <strain evidence="10">CBS 121410</strain>
    </source>
</reference>
<dbReference type="GO" id="GO:0005684">
    <property type="term" value="C:U2-type spliceosomal complex"/>
    <property type="evidence" value="ECO:0007669"/>
    <property type="project" value="TreeGrafter"/>
</dbReference>
<feature type="domain" description="CBF1-interacting co-repressor CIR N-terminal" evidence="9">
    <location>
        <begin position="10"/>
        <end position="46"/>
    </location>
</feature>
<organism evidence="10 11">
    <name type="scientific">Saccharata proteae CBS 121410</name>
    <dbReference type="NCBI Taxonomy" id="1314787"/>
    <lineage>
        <taxon>Eukaryota</taxon>
        <taxon>Fungi</taxon>
        <taxon>Dikarya</taxon>
        <taxon>Ascomycota</taxon>
        <taxon>Pezizomycotina</taxon>
        <taxon>Dothideomycetes</taxon>
        <taxon>Dothideomycetes incertae sedis</taxon>
        <taxon>Botryosphaeriales</taxon>
        <taxon>Saccharataceae</taxon>
        <taxon>Saccharata</taxon>
    </lineage>
</organism>
<evidence type="ECO:0000256" key="4">
    <source>
        <dbReference type="ARBA" id="ARBA00022728"/>
    </source>
</evidence>
<dbReference type="SMART" id="SM01083">
    <property type="entry name" value="Cir_N"/>
    <property type="match status" value="1"/>
</dbReference>
<evidence type="ECO:0000256" key="5">
    <source>
        <dbReference type="ARBA" id="ARBA00023054"/>
    </source>
</evidence>
<proteinExistence type="inferred from homology"/>
<evidence type="ECO:0000256" key="2">
    <source>
        <dbReference type="ARBA" id="ARBA00006695"/>
    </source>
</evidence>
<name>A0A9P4LZE0_9PEZI</name>
<comment type="subcellular location">
    <subcellularLocation>
        <location evidence="1">Nucleus</location>
    </subcellularLocation>
</comment>
<dbReference type="InterPro" id="IPR019339">
    <property type="entry name" value="CIR_N_dom"/>
</dbReference>
<dbReference type="Pfam" id="PF12542">
    <property type="entry name" value="CWC25"/>
    <property type="match status" value="1"/>
</dbReference>
<evidence type="ECO:0000256" key="8">
    <source>
        <dbReference type="SAM" id="MobiDB-lite"/>
    </source>
</evidence>